<dbReference type="EMBL" id="CM007386">
    <property type="protein sequence ID" value="ONK66104.1"/>
    <property type="molecule type" value="Genomic_DNA"/>
</dbReference>
<dbReference type="OMA" id="YIDDCLN"/>
<dbReference type="GO" id="GO:0031146">
    <property type="term" value="P:SCF-dependent proteasomal ubiquitin-dependent protein catabolic process"/>
    <property type="evidence" value="ECO:0007669"/>
    <property type="project" value="TreeGrafter"/>
</dbReference>
<dbReference type="PANTHER" id="PTHR13318">
    <property type="entry name" value="PARTNER OF PAIRED, ISOFORM B-RELATED"/>
    <property type="match status" value="1"/>
</dbReference>
<dbReference type="Gene3D" id="3.80.10.10">
    <property type="entry name" value="Ribonuclease Inhibitor"/>
    <property type="match status" value="2"/>
</dbReference>
<reference evidence="3" key="1">
    <citation type="journal article" date="2017" name="Nat. Commun.">
        <title>The asparagus genome sheds light on the origin and evolution of a young Y chromosome.</title>
        <authorList>
            <person name="Harkess A."/>
            <person name="Zhou J."/>
            <person name="Xu C."/>
            <person name="Bowers J.E."/>
            <person name="Van der Hulst R."/>
            <person name="Ayyampalayam S."/>
            <person name="Mercati F."/>
            <person name="Riccardi P."/>
            <person name="McKain M.R."/>
            <person name="Kakrana A."/>
            <person name="Tang H."/>
            <person name="Ray J."/>
            <person name="Groenendijk J."/>
            <person name="Arikit S."/>
            <person name="Mathioni S.M."/>
            <person name="Nakano M."/>
            <person name="Shan H."/>
            <person name="Telgmann-Rauber A."/>
            <person name="Kanno A."/>
            <person name="Yue Z."/>
            <person name="Chen H."/>
            <person name="Li W."/>
            <person name="Chen Y."/>
            <person name="Xu X."/>
            <person name="Zhang Y."/>
            <person name="Luo S."/>
            <person name="Chen H."/>
            <person name="Gao J."/>
            <person name="Mao Z."/>
            <person name="Pires J.C."/>
            <person name="Luo M."/>
            <person name="Kudrna D."/>
            <person name="Wing R.A."/>
            <person name="Meyers B.C."/>
            <person name="Yi K."/>
            <person name="Kong H."/>
            <person name="Lavrijsen P."/>
            <person name="Sunseri F."/>
            <person name="Falavigna A."/>
            <person name="Ye Y."/>
            <person name="Leebens-Mack J.H."/>
            <person name="Chen G."/>
        </authorList>
    </citation>
    <scope>NUCLEOTIDE SEQUENCE [LARGE SCALE GENOMIC DNA]</scope>
    <source>
        <strain evidence="3">cv. DH0086</strain>
    </source>
</reference>
<dbReference type="InterPro" id="IPR006553">
    <property type="entry name" value="Leu-rich_rpt_Cys-con_subtyp"/>
</dbReference>
<evidence type="ECO:0000256" key="1">
    <source>
        <dbReference type="SAM" id="MobiDB-lite"/>
    </source>
</evidence>
<protein>
    <submittedName>
        <fullName evidence="2">Uncharacterized protein</fullName>
    </submittedName>
</protein>
<sequence length="712" mass="78682">MAVPTASRPLPPSSLLRRQTVTGRKRKARVAQSPIEGESRVSVYLRSGTRIEKRKAVVEVDSKNRLDFEAIEVRFEENGEVYAADPVEKSKDEIIVDDELKGKDKLVETRVLEERGSMNLRSSPRFAKRQPIVEVDLNKRLDGGEKSQLEENGEVSEAVSVEKSKDKMVIDDDEEGKGKLVVEEGQSSIYNNEVTQSSAREVFEGGRSRRRVKTRMAKESRKESGRKVALELAPKYAFFKADEESSEEEEEEDLAVNADQNEDWPGPFSTAMKIIRDREQILIARELNSSSKKNDDAGVKIQWSPSKDKKVKTFGKSPPSLHDLCMKVLCDNAEEVESLYGVPDAIKHRFVSHLCRSRKMGSRVLGLLVSGSPTEIHLSDCSWGTEGEFEEAFGGCNTEKLKVLELNISGRCLPDYVLRGILARSIKNLPLLTKISFRGNYRLSDDGLNAIVSSAPSLSCINLSQCSLISSAGIINVAEKLESVLKELYIDECQDVDAMLILPSLMKLKNLEVLSVAEIETVSNKFVRKLVSSCGSTIKELGLSGCRKLTAGSMKVIGESCSLLRSLDLRNLNRLNDLAIGYLANGCRSIQKLKLRRNAFSDEALAAFLEASGGSLIELSVNNFAKVGQQTAIAISRRCSSTLKTLDLSFCRNMSDEALGLIVDSCSNLQILKLFGCTQVTNVFMEGHSNPAIQIVGSKGPVLDRIQLPEYL</sequence>
<dbReference type="GO" id="GO:0019005">
    <property type="term" value="C:SCF ubiquitin ligase complex"/>
    <property type="evidence" value="ECO:0007669"/>
    <property type="project" value="TreeGrafter"/>
</dbReference>
<dbReference type="InterPro" id="IPR032675">
    <property type="entry name" value="LRR_dom_sf"/>
</dbReference>
<dbReference type="SMART" id="SM00367">
    <property type="entry name" value="LRR_CC"/>
    <property type="match status" value="7"/>
</dbReference>
<feature type="region of interest" description="Disordered" evidence="1">
    <location>
        <begin position="240"/>
        <end position="263"/>
    </location>
</feature>
<dbReference type="Gramene" id="ONK66104">
    <property type="protein sequence ID" value="ONK66104"/>
    <property type="gene ID" value="A4U43_C06F4190"/>
</dbReference>
<feature type="region of interest" description="Disordered" evidence="1">
    <location>
        <begin position="204"/>
        <end position="225"/>
    </location>
</feature>
<evidence type="ECO:0000313" key="3">
    <source>
        <dbReference type="Proteomes" id="UP000243459"/>
    </source>
</evidence>
<proteinExistence type="predicted"/>
<evidence type="ECO:0000313" key="2">
    <source>
        <dbReference type="EMBL" id="ONK66104.1"/>
    </source>
</evidence>
<gene>
    <name evidence="2" type="ORF">A4U43_C06F4190</name>
</gene>
<dbReference type="SUPFAM" id="SSF52047">
    <property type="entry name" value="RNI-like"/>
    <property type="match status" value="1"/>
</dbReference>
<accession>A0A5P1EJZ8</accession>
<dbReference type="AlphaFoldDB" id="A0A5P1EJZ8"/>
<organism evidence="2 3">
    <name type="scientific">Asparagus officinalis</name>
    <name type="common">Garden asparagus</name>
    <dbReference type="NCBI Taxonomy" id="4686"/>
    <lineage>
        <taxon>Eukaryota</taxon>
        <taxon>Viridiplantae</taxon>
        <taxon>Streptophyta</taxon>
        <taxon>Embryophyta</taxon>
        <taxon>Tracheophyta</taxon>
        <taxon>Spermatophyta</taxon>
        <taxon>Magnoliopsida</taxon>
        <taxon>Liliopsida</taxon>
        <taxon>Asparagales</taxon>
        <taxon>Asparagaceae</taxon>
        <taxon>Asparagoideae</taxon>
        <taxon>Asparagus</taxon>
    </lineage>
</organism>
<name>A0A5P1EJZ8_ASPOF</name>
<feature type="region of interest" description="Disordered" evidence="1">
    <location>
        <begin position="1"/>
        <end position="35"/>
    </location>
</feature>
<keyword evidence="3" id="KW-1185">Reference proteome</keyword>
<dbReference type="Proteomes" id="UP000243459">
    <property type="component" value="Chromosome 6"/>
</dbReference>
<feature type="compositionally biased region" description="Acidic residues" evidence="1">
    <location>
        <begin position="244"/>
        <end position="254"/>
    </location>
</feature>
<dbReference type="PANTHER" id="PTHR13318:SF101">
    <property type="entry name" value="F-BOX_LRR PROTEIN"/>
    <property type="match status" value="1"/>
</dbReference>
<feature type="compositionally biased region" description="Basic and acidic residues" evidence="1">
    <location>
        <begin position="216"/>
        <end position="225"/>
    </location>
</feature>